<dbReference type="EMBL" id="KZ506382">
    <property type="protein sequence ID" value="PKU39922.1"/>
    <property type="molecule type" value="Genomic_DNA"/>
</dbReference>
<proteinExistence type="predicted"/>
<evidence type="ECO:0000313" key="1">
    <source>
        <dbReference type="EMBL" id="PKU39922.1"/>
    </source>
</evidence>
<protein>
    <submittedName>
        <fullName evidence="1">Uncharacterized protein</fullName>
    </submittedName>
</protein>
<keyword evidence="2" id="KW-1185">Reference proteome</keyword>
<name>A0A2I0U1M3_LIMLA</name>
<evidence type="ECO:0000313" key="2">
    <source>
        <dbReference type="Proteomes" id="UP000233556"/>
    </source>
</evidence>
<gene>
    <name evidence="1" type="ORF">llap_9775</name>
</gene>
<dbReference type="AlphaFoldDB" id="A0A2I0U1M3"/>
<reference evidence="2" key="1">
    <citation type="submission" date="2017-11" db="EMBL/GenBank/DDBJ databases">
        <authorList>
            <person name="Lima N.C."/>
            <person name="Parody-Merino A.M."/>
            <person name="Battley P.F."/>
            <person name="Fidler A.E."/>
            <person name="Prosdocimi F."/>
        </authorList>
    </citation>
    <scope>NUCLEOTIDE SEQUENCE [LARGE SCALE GENOMIC DNA]</scope>
</reference>
<sequence>MPAGSKMDPSLDKAEPISVSGGFALCEYVIVLRLLADDGPFLQIPLGSLSGSRSYQTPDLKMPKTEYNPTNDSRRWLFSLASSHFQVLDPTCPASLQGSLQHGHVRIQMSRFNLCLLTCIE</sequence>
<accession>A0A2I0U1M3</accession>
<dbReference type="Proteomes" id="UP000233556">
    <property type="component" value="Unassembled WGS sequence"/>
</dbReference>
<organism evidence="1 2">
    <name type="scientific">Limosa lapponica baueri</name>
    <dbReference type="NCBI Taxonomy" id="1758121"/>
    <lineage>
        <taxon>Eukaryota</taxon>
        <taxon>Metazoa</taxon>
        <taxon>Chordata</taxon>
        <taxon>Craniata</taxon>
        <taxon>Vertebrata</taxon>
        <taxon>Euteleostomi</taxon>
        <taxon>Archelosauria</taxon>
        <taxon>Archosauria</taxon>
        <taxon>Dinosauria</taxon>
        <taxon>Saurischia</taxon>
        <taxon>Theropoda</taxon>
        <taxon>Coelurosauria</taxon>
        <taxon>Aves</taxon>
        <taxon>Neognathae</taxon>
        <taxon>Neoaves</taxon>
        <taxon>Charadriiformes</taxon>
        <taxon>Scolopacidae</taxon>
        <taxon>Limosa</taxon>
    </lineage>
</organism>
<reference evidence="2" key="2">
    <citation type="submission" date="2017-12" db="EMBL/GenBank/DDBJ databases">
        <title>Genome sequence of the Bar-tailed Godwit (Limosa lapponica baueri).</title>
        <authorList>
            <person name="Lima N.C.B."/>
            <person name="Parody-Merino A.M."/>
            <person name="Battley P.F."/>
            <person name="Fidler A.E."/>
            <person name="Prosdocimi F."/>
        </authorList>
    </citation>
    <scope>NUCLEOTIDE SEQUENCE [LARGE SCALE GENOMIC DNA]</scope>
</reference>